<dbReference type="NCBIfam" id="TIGR01764">
    <property type="entry name" value="excise"/>
    <property type="match status" value="1"/>
</dbReference>
<evidence type="ECO:0000313" key="2">
    <source>
        <dbReference type="EMBL" id="MEV5510464.1"/>
    </source>
</evidence>
<dbReference type="EMBL" id="JBFAUK010000032">
    <property type="protein sequence ID" value="MEV5510464.1"/>
    <property type="molecule type" value="Genomic_DNA"/>
</dbReference>
<protein>
    <submittedName>
        <fullName evidence="2">Helix-turn-helix domain-containing protein</fullName>
    </submittedName>
</protein>
<keyword evidence="3" id="KW-1185">Reference proteome</keyword>
<accession>A0ABV3K7H0</accession>
<evidence type="ECO:0000313" key="3">
    <source>
        <dbReference type="Proteomes" id="UP001552594"/>
    </source>
</evidence>
<dbReference type="Pfam" id="PF12728">
    <property type="entry name" value="HTH_17"/>
    <property type="match status" value="1"/>
</dbReference>
<sequence length="61" mass="6858">MKQIASALRKHSSVIYREIQSGRLPAYRVGTGRGTIRISRQDFQDYLLNRGIPAADLEVAL</sequence>
<comment type="caution">
    <text evidence="2">The sequence shown here is derived from an EMBL/GenBank/DDBJ whole genome shotgun (WGS) entry which is preliminary data.</text>
</comment>
<dbReference type="InterPro" id="IPR041657">
    <property type="entry name" value="HTH_17"/>
</dbReference>
<proteinExistence type="predicted"/>
<dbReference type="Proteomes" id="UP001552594">
    <property type="component" value="Unassembled WGS sequence"/>
</dbReference>
<dbReference type="RefSeq" id="WP_161968724.1">
    <property type="nucleotide sequence ID" value="NZ_JBFAUK010000032.1"/>
</dbReference>
<evidence type="ECO:0000259" key="1">
    <source>
        <dbReference type="Pfam" id="PF12728"/>
    </source>
</evidence>
<name>A0ABV3K7H0_STRON</name>
<gene>
    <name evidence="2" type="ORF">AB0L16_29250</name>
</gene>
<dbReference type="InterPro" id="IPR010093">
    <property type="entry name" value="SinI_DNA-bd"/>
</dbReference>
<feature type="domain" description="Helix-turn-helix" evidence="1">
    <location>
        <begin position="2"/>
        <end position="50"/>
    </location>
</feature>
<reference evidence="2 3" key="1">
    <citation type="submission" date="2024-06" db="EMBL/GenBank/DDBJ databases">
        <title>The Natural Products Discovery Center: Release of the First 8490 Sequenced Strains for Exploring Actinobacteria Biosynthetic Diversity.</title>
        <authorList>
            <person name="Kalkreuter E."/>
            <person name="Kautsar S.A."/>
            <person name="Yang D."/>
            <person name="Bader C.D."/>
            <person name="Teijaro C.N."/>
            <person name="Fluegel L."/>
            <person name="Davis C.M."/>
            <person name="Simpson J.R."/>
            <person name="Lauterbach L."/>
            <person name="Steele A.D."/>
            <person name="Gui C."/>
            <person name="Meng S."/>
            <person name="Li G."/>
            <person name="Viehrig K."/>
            <person name="Ye F."/>
            <person name="Su P."/>
            <person name="Kiefer A.F."/>
            <person name="Nichols A."/>
            <person name="Cepeda A.J."/>
            <person name="Yan W."/>
            <person name="Fan B."/>
            <person name="Jiang Y."/>
            <person name="Adhikari A."/>
            <person name="Zheng C.-J."/>
            <person name="Schuster L."/>
            <person name="Cowan T.M."/>
            <person name="Smanski M.J."/>
            <person name="Chevrette M.G."/>
            <person name="De Carvalho L.P.S."/>
            <person name="Shen B."/>
        </authorList>
    </citation>
    <scope>NUCLEOTIDE SEQUENCE [LARGE SCALE GENOMIC DNA]</scope>
    <source>
        <strain evidence="2 3">NPDC052347</strain>
    </source>
</reference>
<organism evidence="2 3">
    <name type="scientific">Streptomyces orinoci</name>
    <name type="common">Streptoverticillium orinoci</name>
    <dbReference type="NCBI Taxonomy" id="67339"/>
    <lineage>
        <taxon>Bacteria</taxon>
        <taxon>Bacillati</taxon>
        <taxon>Actinomycetota</taxon>
        <taxon>Actinomycetes</taxon>
        <taxon>Kitasatosporales</taxon>
        <taxon>Streptomycetaceae</taxon>
        <taxon>Streptomyces</taxon>
    </lineage>
</organism>